<dbReference type="SUPFAM" id="SSF53850">
    <property type="entry name" value="Periplasmic binding protein-like II"/>
    <property type="match status" value="1"/>
</dbReference>
<sequence length="584" mass="64769">MRKQRVSGLIGLWLLALSVVLAACSSSTESTQTETAATPSSTHSANESSSQANQGTGEHLLQEPLAAQDMSKLPHRAKQRNDAIIVTLTNPSGAFTPYFTQVGYDGNVNSVLYTPLVKVDTNGLPVPGLAEKWEVSEDKLTYTFHLREGLKYSDGSPMTTEDVEFTWTLLHDPSYDGLNSVVETNIKGGKAYKEGKADSIEGIHVVDEKTISVTLEETNATALTVLGGPILSKAYYGKDYKYGNLDYIKNLHANPITNGPYKLEKFIPGQEVRFVANEHYIFGKPKTEYFIYKTTEGDTWQFIETGEVDYGSFSATTDNIEKLKGLGFLNLIPSTASNYGYNQFNLERDHLKDKRVRQALTYGLNRQLIYVDSRQGAASLANIPSSPILWSYTEEGINPYPYDPEKAKQLLDEAGWKVGADGIREKDGKKLQINYLGSKSPNTDIFIAVAKENYKEIGVDFIPEQFPDFNTLVSKVNSGDFDMASFSTTIISDPSQGVSSFIKGETKGYNNPQIDELYAKGLATSDVEERKKIYHEMFKILNDELPVMFTNYTKSVIAINGRIDGFELNPLAGIAHSLPNWELK</sequence>
<dbReference type="GO" id="GO:0043190">
    <property type="term" value="C:ATP-binding cassette (ABC) transporter complex"/>
    <property type="evidence" value="ECO:0007669"/>
    <property type="project" value="InterPro"/>
</dbReference>
<evidence type="ECO:0000259" key="3">
    <source>
        <dbReference type="Pfam" id="PF00496"/>
    </source>
</evidence>
<evidence type="ECO:0000313" key="4">
    <source>
        <dbReference type="EMBL" id="ANY71317.1"/>
    </source>
</evidence>
<dbReference type="Gene3D" id="3.40.190.10">
    <property type="entry name" value="Periplasmic binding protein-like II"/>
    <property type="match status" value="1"/>
</dbReference>
<dbReference type="Gene3D" id="3.10.105.10">
    <property type="entry name" value="Dipeptide-binding Protein, Domain 3"/>
    <property type="match status" value="1"/>
</dbReference>
<keyword evidence="2" id="KW-0732">Signal</keyword>
<dbReference type="Gene3D" id="3.90.76.10">
    <property type="entry name" value="Dipeptide-binding Protein, Domain 1"/>
    <property type="match status" value="1"/>
</dbReference>
<dbReference type="GO" id="GO:0042597">
    <property type="term" value="C:periplasmic space"/>
    <property type="evidence" value="ECO:0007669"/>
    <property type="project" value="UniProtKB-ARBA"/>
</dbReference>
<dbReference type="KEGG" id="pib:BBD41_01230"/>
<proteinExistence type="predicted"/>
<dbReference type="EMBL" id="CP016809">
    <property type="protein sequence ID" value="ANY71317.1"/>
    <property type="molecule type" value="Genomic_DNA"/>
</dbReference>
<organism evidence="4">
    <name type="scientific">Paenibacillus ihbetae</name>
    <dbReference type="NCBI Taxonomy" id="1870820"/>
    <lineage>
        <taxon>Bacteria</taxon>
        <taxon>Bacillati</taxon>
        <taxon>Bacillota</taxon>
        <taxon>Bacilli</taxon>
        <taxon>Bacillales</taxon>
        <taxon>Paenibacillaceae</taxon>
        <taxon>Paenibacillus</taxon>
    </lineage>
</organism>
<dbReference type="PIRSF" id="PIRSF002741">
    <property type="entry name" value="MppA"/>
    <property type="match status" value="1"/>
</dbReference>
<feature type="domain" description="Solute-binding protein family 5" evidence="3">
    <location>
        <begin position="125"/>
        <end position="504"/>
    </location>
</feature>
<dbReference type="InterPro" id="IPR030678">
    <property type="entry name" value="Peptide/Ni-bd"/>
</dbReference>
<dbReference type="PANTHER" id="PTHR30290">
    <property type="entry name" value="PERIPLASMIC BINDING COMPONENT OF ABC TRANSPORTER"/>
    <property type="match status" value="1"/>
</dbReference>
<dbReference type="GO" id="GO:1904680">
    <property type="term" value="F:peptide transmembrane transporter activity"/>
    <property type="evidence" value="ECO:0007669"/>
    <property type="project" value="TreeGrafter"/>
</dbReference>
<dbReference type="PROSITE" id="PS51257">
    <property type="entry name" value="PROKAR_LIPOPROTEIN"/>
    <property type="match status" value="1"/>
</dbReference>
<feature type="compositionally biased region" description="Low complexity" evidence="1">
    <location>
        <begin position="29"/>
        <end position="42"/>
    </location>
</feature>
<dbReference type="PANTHER" id="PTHR30290:SF81">
    <property type="entry name" value="OLIGOPEPTIDE-BINDING PROTEIN OPPA"/>
    <property type="match status" value="1"/>
</dbReference>
<dbReference type="RefSeq" id="WP_099476446.1">
    <property type="nucleotide sequence ID" value="NZ_CP016809.1"/>
</dbReference>
<dbReference type="InterPro" id="IPR000914">
    <property type="entry name" value="SBP_5_dom"/>
</dbReference>
<feature type="region of interest" description="Disordered" evidence="1">
    <location>
        <begin position="29"/>
        <end position="55"/>
    </location>
</feature>
<dbReference type="Pfam" id="PF00496">
    <property type="entry name" value="SBP_bac_5"/>
    <property type="match status" value="1"/>
</dbReference>
<accession>A0A1B2DUF6</accession>
<dbReference type="AlphaFoldDB" id="A0A1B2DUF6"/>
<dbReference type="GO" id="GO:0015833">
    <property type="term" value="P:peptide transport"/>
    <property type="evidence" value="ECO:0007669"/>
    <property type="project" value="TreeGrafter"/>
</dbReference>
<dbReference type="FunFam" id="3.90.76.10:FF:000004">
    <property type="entry name" value="Peptide ABC transporter substrate-binding protein"/>
    <property type="match status" value="1"/>
</dbReference>
<evidence type="ECO:0000256" key="2">
    <source>
        <dbReference type="SAM" id="SignalP"/>
    </source>
</evidence>
<feature type="chain" id="PRO_5038621715" evidence="2">
    <location>
        <begin position="23"/>
        <end position="584"/>
    </location>
</feature>
<evidence type="ECO:0000256" key="1">
    <source>
        <dbReference type="SAM" id="MobiDB-lite"/>
    </source>
</evidence>
<dbReference type="InterPro" id="IPR039424">
    <property type="entry name" value="SBP_5"/>
</dbReference>
<protein>
    <submittedName>
        <fullName evidence="4">ABC transporter substrate-binding protein</fullName>
    </submittedName>
</protein>
<gene>
    <name evidence="4" type="ORF">BBD41_01230</name>
</gene>
<reference evidence="4" key="1">
    <citation type="submission" date="2016-08" db="EMBL/GenBank/DDBJ databases">
        <title>Complete Genome Seqeunce of Paenibacillus sp. nov. IHBB 9852 from high altitute lake of Indian trans-Himalayas.</title>
        <authorList>
            <person name="Kiran S."/>
            <person name="Swarnkar M.K."/>
            <person name="Rana A."/>
            <person name="Tewari R."/>
            <person name="Gulati A."/>
        </authorList>
    </citation>
    <scope>NUCLEOTIDE SEQUENCE [LARGE SCALE GENOMIC DNA]</scope>
    <source>
        <strain evidence="4">IHBB 9852</strain>
    </source>
</reference>
<feature type="signal peptide" evidence="2">
    <location>
        <begin position="1"/>
        <end position="22"/>
    </location>
</feature>
<dbReference type="CDD" id="cd00995">
    <property type="entry name" value="PBP2_NikA_DppA_OppA_like"/>
    <property type="match status" value="1"/>
</dbReference>
<name>A0A1B2DUF6_9BACL</name>
<feature type="compositionally biased region" description="Polar residues" evidence="1">
    <location>
        <begin position="43"/>
        <end position="55"/>
    </location>
</feature>